<dbReference type="Gene3D" id="1.10.150.50">
    <property type="entry name" value="Transcription Factor, Ets-1"/>
    <property type="match status" value="1"/>
</dbReference>
<feature type="compositionally biased region" description="Polar residues" evidence="1">
    <location>
        <begin position="753"/>
        <end position="763"/>
    </location>
</feature>
<dbReference type="Proteomes" id="UP000005408">
    <property type="component" value="Unassembled WGS sequence"/>
</dbReference>
<feature type="compositionally biased region" description="Polar residues" evidence="1">
    <location>
        <begin position="482"/>
        <end position="511"/>
    </location>
</feature>
<feature type="compositionally biased region" description="Polar residues" evidence="1">
    <location>
        <begin position="367"/>
        <end position="379"/>
    </location>
</feature>
<dbReference type="EnsemblMetazoa" id="G13093.1">
    <property type="protein sequence ID" value="G13093.1:cds"/>
    <property type="gene ID" value="G13093"/>
</dbReference>
<dbReference type="Gene3D" id="1.10.418.10">
    <property type="entry name" value="Calponin-like domain"/>
    <property type="match status" value="1"/>
</dbReference>
<organism evidence="3 4">
    <name type="scientific">Magallana gigas</name>
    <name type="common">Pacific oyster</name>
    <name type="synonym">Crassostrea gigas</name>
    <dbReference type="NCBI Taxonomy" id="29159"/>
    <lineage>
        <taxon>Eukaryota</taxon>
        <taxon>Metazoa</taxon>
        <taxon>Spiralia</taxon>
        <taxon>Lophotrochozoa</taxon>
        <taxon>Mollusca</taxon>
        <taxon>Bivalvia</taxon>
        <taxon>Autobranchia</taxon>
        <taxon>Pteriomorphia</taxon>
        <taxon>Ostreida</taxon>
        <taxon>Ostreoidea</taxon>
        <taxon>Ostreidae</taxon>
        <taxon>Magallana</taxon>
    </lineage>
</organism>
<feature type="compositionally biased region" description="Polar residues" evidence="1">
    <location>
        <begin position="607"/>
        <end position="628"/>
    </location>
</feature>
<dbReference type="InterPro" id="IPR001660">
    <property type="entry name" value="SAM"/>
</dbReference>
<feature type="compositionally biased region" description="Basic and acidic residues" evidence="1">
    <location>
        <begin position="467"/>
        <end position="476"/>
    </location>
</feature>
<feature type="region of interest" description="Disordered" evidence="1">
    <location>
        <begin position="52"/>
        <end position="109"/>
    </location>
</feature>
<feature type="region of interest" description="Disordered" evidence="1">
    <location>
        <begin position="1"/>
        <end position="39"/>
    </location>
</feature>
<dbReference type="AlphaFoldDB" id="A0A8W8IA72"/>
<feature type="compositionally biased region" description="Basic residues" evidence="1">
    <location>
        <begin position="963"/>
        <end position="973"/>
    </location>
</feature>
<dbReference type="InterPro" id="IPR001715">
    <property type="entry name" value="CH_dom"/>
</dbReference>
<name>A0A8W8IA72_MAGGI</name>
<evidence type="ECO:0000256" key="1">
    <source>
        <dbReference type="SAM" id="MobiDB-lite"/>
    </source>
</evidence>
<dbReference type="InterPro" id="IPR036872">
    <property type="entry name" value="CH_dom_sf"/>
</dbReference>
<evidence type="ECO:0000313" key="4">
    <source>
        <dbReference type="Proteomes" id="UP000005408"/>
    </source>
</evidence>
<feature type="compositionally biased region" description="Polar residues" evidence="1">
    <location>
        <begin position="527"/>
        <end position="547"/>
    </location>
</feature>
<proteinExistence type="predicted"/>
<feature type="region of interest" description="Disordered" evidence="1">
    <location>
        <begin position="933"/>
        <end position="973"/>
    </location>
</feature>
<feature type="compositionally biased region" description="Basic and acidic residues" evidence="1">
    <location>
        <begin position="709"/>
        <end position="725"/>
    </location>
</feature>
<feature type="compositionally biased region" description="Polar residues" evidence="1">
    <location>
        <begin position="638"/>
        <end position="658"/>
    </location>
</feature>
<feature type="compositionally biased region" description="Polar residues" evidence="1">
    <location>
        <begin position="937"/>
        <end position="946"/>
    </location>
</feature>
<feature type="compositionally biased region" description="Low complexity" evidence="1">
    <location>
        <begin position="87"/>
        <end position="98"/>
    </location>
</feature>
<feature type="region of interest" description="Disordered" evidence="1">
    <location>
        <begin position="339"/>
        <end position="388"/>
    </location>
</feature>
<keyword evidence="4" id="KW-1185">Reference proteome</keyword>
<dbReference type="PROSITE" id="PS50021">
    <property type="entry name" value="CH"/>
    <property type="match status" value="1"/>
</dbReference>
<feature type="compositionally biased region" description="Polar residues" evidence="1">
    <location>
        <begin position="676"/>
        <end position="696"/>
    </location>
</feature>
<dbReference type="Pfam" id="PF07647">
    <property type="entry name" value="SAM_2"/>
    <property type="match status" value="1"/>
</dbReference>
<dbReference type="SUPFAM" id="SSF47576">
    <property type="entry name" value="Calponin-homology domain, CH-domain"/>
    <property type="match status" value="1"/>
</dbReference>
<feature type="compositionally biased region" description="Low complexity" evidence="1">
    <location>
        <begin position="659"/>
        <end position="675"/>
    </location>
</feature>
<reference evidence="3" key="1">
    <citation type="submission" date="2022-08" db="UniProtKB">
        <authorList>
            <consortium name="EnsemblMetazoa"/>
        </authorList>
    </citation>
    <scope>IDENTIFICATION</scope>
    <source>
        <strain evidence="3">05x7-T-G4-1.051#20</strain>
    </source>
</reference>
<feature type="compositionally biased region" description="Basic and acidic residues" evidence="1">
    <location>
        <begin position="573"/>
        <end position="585"/>
    </location>
</feature>
<feature type="compositionally biased region" description="Polar residues" evidence="1">
    <location>
        <begin position="442"/>
        <end position="463"/>
    </location>
</feature>
<feature type="domain" description="Calponin-homology (CH)" evidence="2">
    <location>
        <begin position="124"/>
        <end position="230"/>
    </location>
</feature>
<dbReference type="SMART" id="SM00033">
    <property type="entry name" value="CH"/>
    <property type="match status" value="1"/>
</dbReference>
<dbReference type="SUPFAM" id="SSF47769">
    <property type="entry name" value="SAM/Pointed domain"/>
    <property type="match status" value="1"/>
</dbReference>
<protein>
    <recommendedName>
        <fullName evidence="2">Calponin-homology (CH) domain-containing protein</fullName>
    </recommendedName>
</protein>
<dbReference type="InterPro" id="IPR013761">
    <property type="entry name" value="SAM/pointed_sf"/>
</dbReference>
<sequence>MPSLIKKLSGRVPSLPRIPEPSDSSEDDPILQRLGPDRNRIAWSGENTFSVIPNAQNGPTEPVHNEGSQSTARGILRNPAGRGQGGAAASAGALSGPSPKTPVSTRPRYNRTPVRMTVAGDWALKECETLTTWVNKVLKDTDAESVVDLRKCVGDGVTLVKLAEKTCGKFPEEVDTDINSRQDRIKNLQVCLSHLKSAGVDLTAIDAEDIADGNLKSTLLLIGNIKRNVEAESDTKTKKSAAFKGSNNVATFKMPGAVTLPGGMREPPLGVNDYPSTPQRRVSTHTSEDLIPGILRKEETVPRPQSVPPQPMISMTELNSGGAFQRGVEERRQLYSHNNYSTQLPRAGGGTRPPTAVKPSMPPANKPMSNAWSTESQKPQPGPMGAHSVEERLRSLISSPASERENLMYWTLPPVEVASRSFDDGELIVPFPPQPRNGATGGDNSTHQRYPSIPVHSQSNSYIPSRPNDRAQHGSRAEAILNQPSASSNYHESSRVQSPYKPSQVHNTSYQDLPLSHGGSIYPSAIPSGQLNQGYSDKSRSKVSTPSVDPEDWSPRRGHDNLGFSQDTSSPVREARGLNREDSEASSKGPGADGMRNAWNKLFGGRTSVQVDSRPQHSQHPKSLNNYLDMTGKDSRNHMTPPTTQRTSPLGQSIQGHGSSPSQLSSSPHSPSSVSYTGLNKPSTENLSGSQHTIGPSSKYPDYSGRPVASKESEEKRNDVFRDPRGLPPKPFPRANSDSTLHEPEASIFDYRNSFSEASSRSVTPPLPPLSNTDSDSSEGGLPLPRASNSATLSSQKTPDVVNSTTRVSSGDKKKRTYPSQLPSRNDKKHSFKSSSHSKFSHSQMNERMQDSGVLSDVREMGTDSDLPFDIEDTILTVDSIDTEMQTIHDGIQKMHLRGNEHFGGMKERLDNLEGLYSEVVRVLGTNPPSMRRRWSLASSDTSSLQRPVRKFKSQSGNPNSHSRSHHHHHHKDIKAINRRFQRLESHVVTLARSVAHLSSELRSHNSMVSELESLRKEVREMKEQQFILSHQSGPQGYNSLEHNKGWGPSLTNPKRINKLTQFFGQEPPLMEWFLKNLGYEKFACNFNAEHIGMLELPYMTEERLEKIGIPMGPRLRILQEAQNCFQHENLNIYIV</sequence>
<dbReference type="OrthoDB" id="8188202at2759"/>
<feature type="region of interest" description="Disordered" evidence="1">
    <location>
        <begin position="426"/>
        <end position="850"/>
    </location>
</feature>
<feature type="compositionally biased region" description="Low complexity" evidence="1">
    <location>
        <begin position="833"/>
        <end position="843"/>
    </location>
</feature>
<evidence type="ECO:0000313" key="3">
    <source>
        <dbReference type="EnsemblMetazoa" id="G13093.1:cds"/>
    </source>
</evidence>
<evidence type="ECO:0000259" key="2">
    <source>
        <dbReference type="PROSITE" id="PS50021"/>
    </source>
</evidence>
<feature type="compositionally biased region" description="Polar residues" evidence="1">
    <location>
        <begin position="787"/>
        <end position="809"/>
    </location>
</feature>
<dbReference type="OMA" id="MLEDPDK"/>
<dbReference type="Pfam" id="PF00307">
    <property type="entry name" value="CH"/>
    <property type="match status" value="1"/>
</dbReference>
<accession>A0A8W8IA72</accession>
<dbReference type="CDD" id="cd09487">
    <property type="entry name" value="SAM_superfamily"/>
    <property type="match status" value="1"/>
</dbReference>